<protein>
    <recommendedName>
        <fullName evidence="2">AB hydrolase-1 domain-containing protein</fullName>
    </recommendedName>
</protein>
<dbReference type="HOGENOM" id="CLU_020336_50_4_11"/>
<organism evidence="3 4">
    <name type="scientific">Microlunatus phosphovorus (strain ATCC 700054 / DSM 10555 / JCM 9379 / NBRC 101784 / NCIMB 13414 / VKM Ac-1990 / NM-1)</name>
    <dbReference type="NCBI Taxonomy" id="1032480"/>
    <lineage>
        <taxon>Bacteria</taxon>
        <taxon>Bacillati</taxon>
        <taxon>Actinomycetota</taxon>
        <taxon>Actinomycetes</taxon>
        <taxon>Propionibacteriales</taxon>
        <taxon>Propionibacteriaceae</taxon>
        <taxon>Microlunatus</taxon>
    </lineage>
</organism>
<dbReference type="eggNOG" id="COG0596">
    <property type="taxonomic scope" value="Bacteria"/>
</dbReference>
<feature type="domain" description="AB hydrolase-1" evidence="2">
    <location>
        <begin position="28"/>
        <end position="295"/>
    </location>
</feature>
<dbReference type="Pfam" id="PF12697">
    <property type="entry name" value="Abhydrolase_6"/>
    <property type="match status" value="1"/>
</dbReference>
<gene>
    <name evidence="3" type="ordered locus">MLP_19160</name>
</gene>
<dbReference type="InterPro" id="IPR029058">
    <property type="entry name" value="AB_hydrolase_fold"/>
</dbReference>
<dbReference type="InterPro" id="IPR000073">
    <property type="entry name" value="AB_hydrolase_1"/>
</dbReference>
<proteinExistence type="predicted"/>
<dbReference type="PANTHER" id="PTHR43798">
    <property type="entry name" value="MONOACYLGLYCEROL LIPASE"/>
    <property type="match status" value="1"/>
</dbReference>
<dbReference type="STRING" id="1032480.MLP_19160"/>
<dbReference type="KEGG" id="mph:MLP_19160"/>
<reference evidence="3 4" key="1">
    <citation type="submission" date="2011-05" db="EMBL/GenBank/DDBJ databases">
        <title>Whole genome sequence of Microlunatus phosphovorus NM-1.</title>
        <authorList>
            <person name="Hosoyama A."/>
            <person name="Sasaki K."/>
            <person name="Harada T."/>
            <person name="Igarashi R."/>
            <person name="Kawakoshi A."/>
            <person name="Sasagawa M."/>
            <person name="Fukada J."/>
            <person name="Nakamura S."/>
            <person name="Katano Y."/>
            <person name="Hanada S."/>
            <person name="Kamagata Y."/>
            <person name="Nakamura N."/>
            <person name="Yamazaki S."/>
            <person name="Fujita N."/>
        </authorList>
    </citation>
    <scope>NUCLEOTIDE SEQUENCE [LARGE SCALE GENOMIC DNA]</scope>
    <source>
        <strain evidence="4">ATCC 700054 / DSM 10555 / JCM 9379 / NBRC 101784 / NCIMB 13414 / VKM Ac-1990 / NM-1</strain>
    </source>
</reference>
<evidence type="ECO:0000259" key="2">
    <source>
        <dbReference type="Pfam" id="PF12697"/>
    </source>
</evidence>
<dbReference type="PANTHER" id="PTHR43798:SF31">
    <property type="entry name" value="AB HYDROLASE SUPERFAMILY PROTEIN YCLE"/>
    <property type="match status" value="1"/>
</dbReference>
<accession>F5XT58</accession>
<name>F5XT58_MICPN</name>
<dbReference type="Gene3D" id="3.40.50.1820">
    <property type="entry name" value="alpha/beta hydrolase"/>
    <property type="match status" value="1"/>
</dbReference>
<dbReference type="AlphaFoldDB" id="F5XT58"/>
<dbReference type="Proteomes" id="UP000007947">
    <property type="component" value="Chromosome"/>
</dbReference>
<dbReference type="GO" id="GO:0016020">
    <property type="term" value="C:membrane"/>
    <property type="evidence" value="ECO:0007669"/>
    <property type="project" value="TreeGrafter"/>
</dbReference>
<sequence length="304" mass="32793">MMTASELEIGVEGGVLTGLDFGGHGPGVLLVHGSGHNAAAWTDVASRLVDRCHPIAVDLRGHGQNRLDSSDPEQYWRDLGAVLEACAWDRPVLVGHSTGGYAVAALTASGLATPAALCVVDGMVLDDRATALEQQAALRSAESVEQLQRIFRYGWRADDAELEHYVEQCLREADTDWLNAGARHGLVESVIRRSFVPATGGGMVGGIDTAQWVRRPTTEEIAAVTDVEPEAAVFPSRDLYDRIDCPMRIVLATDGFYAARRPEVEAIVALRPARRLTVVDANHNVPMTRPDQLADIILDVLADV</sequence>
<dbReference type="SUPFAM" id="SSF53474">
    <property type="entry name" value="alpha/beta-Hydrolases"/>
    <property type="match status" value="1"/>
</dbReference>
<dbReference type="EMBL" id="AP012204">
    <property type="protein sequence ID" value="BAK34930.1"/>
    <property type="molecule type" value="Genomic_DNA"/>
</dbReference>
<keyword evidence="4" id="KW-1185">Reference proteome</keyword>
<dbReference type="GO" id="GO:0016787">
    <property type="term" value="F:hydrolase activity"/>
    <property type="evidence" value="ECO:0007669"/>
    <property type="project" value="UniProtKB-KW"/>
</dbReference>
<keyword evidence="1" id="KW-0378">Hydrolase</keyword>
<evidence type="ECO:0000313" key="3">
    <source>
        <dbReference type="EMBL" id="BAK34930.1"/>
    </source>
</evidence>
<evidence type="ECO:0000256" key="1">
    <source>
        <dbReference type="ARBA" id="ARBA00022801"/>
    </source>
</evidence>
<evidence type="ECO:0000313" key="4">
    <source>
        <dbReference type="Proteomes" id="UP000007947"/>
    </source>
</evidence>
<dbReference type="InterPro" id="IPR050266">
    <property type="entry name" value="AB_hydrolase_sf"/>
</dbReference>